<accession>A0ACB9RWW6</accession>
<proteinExistence type="predicted"/>
<evidence type="ECO:0000313" key="2">
    <source>
        <dbReference type="Proteomes" id="UP001057402"/>
    </source>
</evidence>
<evidence type="ECO:0000313" key="1">
    <source>
        <dbReference type="EMBL" id="KAI4383195.1"/>
    </source>
</evidence>
<gene>
    <name evidence="1" type="ORF">MLD38_009062</name>
</gene>
<comment type="caution">
    <text evidence="1">The sequence shown here is derived from an EMBL/GenBank/DDBJ whole genome shotgun (WGS) entry which is preliminary data.</text>
</comment>
<sequence length="301" mass="32217">MNNDTGGTPRHTCGPDEKVGSKSSPADEELNNVSRYVEPTGKPGPVVRLLGQSSVRASSMEEKGGRFRRQTCDPHVPAPSSCSQGASNNPGVPLKRTYEDCQSSSQSGTDSEDSERTERSSRAKARRASVYHSSSERRRSGRVDKKLKVLQELLPNCNQKKADQVAVLDEAIDYLQTLQRQLHFQVLSTGSPMYMSPSMMLSTGIQQMYAPYLNQFPAVNIPRGVNIGAGVGCGGIQFPISHYPRTPTPSLGSGILGLQSMAHIPPFIASFGQPSAPSLSTQAPSTDLLDSAGRPGSGDIA</sequence>
<name>A0ACB9RWW6_9MYRT</name>
<dbReference type="Proteomes" id="UP001057402">
    <property type="component" value="Chromosome 3"/>
</dbReference>
<dbReference type="EMBL" id="CM042882">
    <property type="protein sequence ID" value="KAI4383195.1"/>
    <property type="molecule type" value="Genomic_DNA"/>
</dbReference>
<organism evidence="1 2">
    <name type="scientific">Melastoma candidum</name>
    <dbReference type="NCBI Taxonomy" id="119954"/>
    <lineage>
        <taxon>Eukaryota</taxon>
        <taxon>Viridiplantae</taxon>
        <taxon>Streptophyta</taxon>
        <taxon>Embryophyta</taxon>
        <taxon>Tracheophyta</taxon>
        <taxon>Spermatophyta</taxon>
        <taxon>Magnoliopsida</taxon>
        <taxon>eudicotyledons</taxon>
        <taxon>Gunneridae</taxon>
        <taxon>Pentapetalae</taxon>
        <taxon>rosids</taxon>
        <taxon>malvids</taxon>
        <taxon>Myrtales</taxon>
        <taxon>Melastomataceae</taxon>
        <taxon>Melastomatoideae</taxon>
        <taxon>Melastomateae</taxon>
        <taxon>Melastoma</taxon>
    </lineage>
</organism>
<protein>
    <submittedName>
        <fullName evidence="1">Uncharacterized protein</fullName>
    </submittedName>
</protein>
<keyword evidence="2" id="KW-1185">Reference proteome</keyword>
<reference evidence="2" key="1">
    <citation type="journal article" date="2023" name="Front. Plant Sci.">
        <title>Chromosomal-level genome assembly of Melastoma candidum provides insights into trichome evolution.</title>
        <authorList>
            <person name="Zhong Y."/>
            <person name="Wu W."/>
            <person name="Sun C."/>
            <person name="Zou P."/>
            <person name="Liu Y."/>
            <person name="Dai S."/>
            <person name="Zhou R."/>
        </authorList>
    </citation>
    <scope>NUCLEOTIDE SEQUENCE [LARGE SCALE GENOMIC DNA]</scope>
</reference>